<evidence type="ECO:0000256" key="4">
    <source>
        <dbReference type="ARBA" id="ARBA00023163"/>
    </source>
</evidence>
<dbReference type="Pfam" id="PF03106">
    <property type="entry name" value="WRKY"/>
    <property type="match status" value="1"/>
</dbReference>
<keyword evidence="5" id="KW-0539">Nucleus</keyword>
<dbReference type="GO" id="GO:0000976">
    <property type="term" value="F:transcription cis-regulatory region binding"/>
    <property type="evidence" value="ECO:0007669"/>
    <property type="project" value="TreeGrafter"/>
</dbReference>
<dbReference type="InterPro" id="IPR044810">
    <property type="entry name" value="WRKY_plant"/>
</dbReference>
<organism evidence="8">
    <name type="scientific">Dorcoceras hygrometricum</name>
    <dbReference type="NCBI Taxonomy" id="472368"/>
    <lineage>
        <taxon>Eukaryota</taxon>
        <taxon>Viridiplantae</taxon>
        <taxon>Streptophyta</taxon>
        <taxon>Embryophyta</taxon>
        <taxon>Tracheophyta</taxon>
        <taxon>Spermatophyta</taxon>
        <taxon>Magnoliopsida</taxon>
        <taxon>eudicotyledons</taxon>
        <taxon>Gunneridae</taxon>
        <taxon>Pentapetalae</taxon>
        <taxon>asterids</taxon>
        <taxon>lamiids</taxon>
        <taxon>Lamiales</taxon>
        <taxon>Gesneriaceae</taxon>
        <taxon>Didymocarpoideae</taxon>
        <taxon>Trichosporeae</taxon>
        <taxon>Loxocarpinae</taxon>
        <taxon>Dorcoceras</taxon>
    </lineage>
</organism>
<evidence type="ECO:0000256" key="2">
    <source>
        <dbReference type="ARBA" id="ARBA00023015"/>
    </source>
</evidence>
<dbReference type="PROSITE" id="PS50811">
    <property type="entry name" value="WRKY"/>
    <property type="match status" value="1"/>
</dbReference>
<evidence type="ECO:0000256" key="1">
    <source>
        <dbReference type="ARBA" id="ARBA00004123"/>
    </source>
</evidence>
<feature type="domain" description="WRKY" evidence="7">
    <location>
        <begin position="123"/>
        <end position="191"/>
    </location>
</feature>
<keyword evidence="3" id="KW-0238">DNA-binding</keyword>
<evidence type="ECO:0000256" key="3">
    <source>
        <dbReference type="ARBA" id="ARBA00023125"/>
    </source>
</evidence>
<dbReference type="PANTHER" id="PTHR32096">
    <property type="entry name" value="WRKY TRANSCRIPTION FACTOR 30-RELATED-RELATED"/>
    <property type="match status" value="1"/>
</dbReference>
<gene>
    <name evidence="8" type="primary">WRKY2</name>
</gene>
<dbReference type="AlphaFoldDB" id="B6UYJ4"/>
<dbReference type="SMART" id="SM00774">
    <property type="entry name" value="WRKY"/>
    <property type="match status" value="1"/>
</dbReference>
<feature type="region of interest" description="Disordered" evidence="6">
    <location>
        <begin position="88"/>
        <end position="111"/>
    </location>
</feature>
<protein>
    <submittedName>
        <fullName evidence="8">Transcriptional factor WRKY II</fullName>
    </submittedName>
</protein>
<keyword evidence="4" id="KW-0804">Transcription</keyword>
<dbReference type="InterPro" id="IPR036576">
    <property type="entry name" value="WRKY_dom_sf"/>
</dbReference>
<dbReference type="SUPFAM" id="SSF118290">
    <property type="entry name" value="WRKY DNA-binding domain"/>
    <property type="match status" value="1"/>
</dbReference>
<name>B6UYJ4_9LAMI</name>
<comment type="subcellular location">
    <subcellularLocation>
        <location evidence="1">Nucleus</location>
    </subcellularLocation>
</comment>
<evidence type="ECO:0000259" key="7">
    <source>
        <dbReference type="PROSITE" id="PS50811"/>
    </source>
</evidence>
<evidence type="ECO:0000256" key="5">
    <source>
        <dbReference type="ARBA" id="ARBA00023242"/>
    </source>
</evidence>
<feature type="compositionally biased region" description="Basic and acidic residues" evidence="6">
    <location>
        <begin position="97"/>
        <end position="106"/>
    </location>
</feature>
<keyword evidence="2" id="KW-0805">Transcription regulation</keyword>
<sequence length="259" mass="28860">MENFPWDVDKRNLVKELGEGRELAKQLRMHLLQSSSPEVAGQVLLINEILTSFEQALSLVNHGQRGGSVGGVAVAAMLMADPPLCQSLTGSPPANVSDHESKDQANRKSRRWTRKVELCGETGIEGQLEDGYGWRKYGQKDILGAKYPRNYYRCTHRYGQGCLATKQIQRSDDDPNILDITYTGIHTCNPDGNPSPNDPPVPIINPQTDLEALSLNQNNHHFMPRSHQPLVNVQTSHKVISQDLHTITSLLHQTINTNQ</sequence>
<dbReference type="Gene3D" id="2.20.25.80">
    <property type="entry name" value="WRKY domain"/>
    <property type="match status" value="1"/>
</dbReference>
<evidence type="ECO:0000313" key="8">
    <source>
        <dbReference type="EMBL" id="ACI62178.1"/>
    </source>
</evidence>
<evidence type="ECO:0000256" key="6">
    <source>
        <dbReference type="SAM" id="MobiDB-lite"/>
    </source>
</evidence>
<dbReference type="InterPro" id="IPR003657">
    <property type="entry name" value="WRKY_dom"/>
</dbReference>
<dbReference type="GO" id="GO:0003700">
    <property type="term" value="F:DNA-binding transcription factor activity"/>
    <property type="evidence" value="ECO:0007669"/>
    <property type="project" value="InterPro"/>
</dbReference>
<dbReference type="EMBL" id="FJ222454">
    <property type="protein sequence ID" value="ACI62178.1"/>
    <property type="molecule type" value="mRNA"/>
</dbReference>
<accession>B6UYJ4</accession>
<reference evidence="8" key="1">
    <citation type="submission" date="2008-09" db="EMBL/GenBank/DDBJ databases">
        <title>A dehydration-induced galactinol synthase gene from the resurrection plant Boea hygrometrica.</title>
        <authorList>
            <person name="Wang Z."/>
            <person name="Deng X."/>
            <person name="Wang L."/>
            <person name="Liu X."/>
        </authorList>
    </citation>
    <scope>NUCLEOTIDE SEQUENCE</scope>
</reference>
<proteinExistence type="evidence at transcript level"/>
<dbReference type="GO" id="GO:0005634">
    <property type="term" value="C:nucleus"/>
    <property type="evidence" value="ECO:0007669"/>
    <property type="project" value="UniProtKB-SubCell"/>
</dbReference>
<dbReference type="PANTHER" id="PTHR32096:SF36">
    <property type="entry name" value="WRKY TRANSCRIPTION FACTOR 41-RELATED"/>
    <property type="match status" value="1"/>
</dbReference>